<name>A0A193BV74_AMYOR</name>
<organism evidence="3 4">
    <name type="scientific">Amycolatopsis orientalis</name>
    <name type="common">Nocardia orientalis</name>
    <dbReference type="NCBI Taxonomy" id="31958"/>
    <lineage>
        <taxon>Bacteria</taxon>
        <taxon>Bacillati</taxon>
        <taxon>Actinomycetota</taxon>
        <taxon>Actinomycetes</taxon>
        <taxon>Pseudonocardiales</taxon>
        <taxon>Pseudonocardiaceae</taxon>
        <taxon>Amycolatopsis</taxon>
    </lineage>
</organism>
<dbReference type="EMBL" id="CP016174">
    <property type="protein sequence ID" value="ANN16080.1"/>
    <property type="molecule type" value="Genomic_DNA"/>
</dbReference>
<dbReference type="KEGG" id="aori:SD37_10795"/>
<protein>
    <recommendedName>
        <fullName evidence="2">YrdC-like domain-containing protein</fullName>
    </recommendedName>
</protein>
<evidence type="ECO:0000256" key="1">
    <source>
        <dbReference type="SAM" id="MobiDB-lite"/>
    </source>
</evidence>
<keyword evidence="4" id="KW-1185">Reference proteome</keyword>
<dbReference type="InterPro" id="IPR017945">
    <property type="entry name" value="DHBP_synth_RibB-like_a/b_dom"/>
</dbReference>
<dbReference type="Pfam" id="PF01300">
    <property type="entry name" value="Sua5_yciO_yrdC"/>
    <property type="match status" value="1"/>
</dbReference>
<sequence>MGEVGGVPAQPSGHPRRGVGRVHRAPPGGGTHVSDALARARAALRAGAAVVLPNPYPLTSVVTARVPAVVNEAKGRPATQSVALWLTDDERWTEFTELTDVDERTRSLMHRLLVAERVTLLVPLRECPKWAESATRDGKALVFAARWSRLAPVLTGVGRLHVSSANRTGHAPCGSPEQARKTFPEKVHVLDMDDGRPADGRSATTTLELRHDGSVSHVRTGAQDRAHGGPAAYLTYLARTYGVRGCR</sequence>
<dbReference type="GO" id="GO:0003725">
    <property type="term" value="F:double-stranded RNA binding"/>
    <property type="evidence" value="ECO:0007669"/>
    <property type="project" value="InterPro"/>
</dbReference>
<gene>
    <name evidence="3" type="ORF">SD37_10795</name>
</gene>
<dbReference type="SUPFAM" id="SSF55821">
    <property type="entry name" value="YrdC/RibB"/>
    <property type="match status" value="1"/>
</dbReference>
<dbReference type="Gene3D" id="3.90.870.10">
    <property type="entry name" value="DHBP synthase"/>
    <property type="match status" value="1"/>
</dbReference>
<feature type="compositionally biased region" description="Basic residues" evidence="1">
    <location>
        <begin position="14"/>
        <end position="24"/>
    </location>
</feature>
<feature type="domain" description="YrdC-like" evidence="2">
    <location>
        <begin position="70"/>
        <end position="220"/>
    </location>
</feature>
<proteinExistence type="predicted"/>
<evidence type="ECO:0000313" key="4">
    <source>
        <dbReference type="Proteomes" id="UP000093695"/>
    </source>
</evidence>
<dbReference type="AlphaFoldDB" id="A0A193BV74"/>
<dbReference type="InterPro" id="IPR006070">
    <property type="entry name" value="Sua5-like_dom"/>
</dbReference>
<dbReference type="Proteomes" id="UP000093695">
    <property type="component" value="Chromosome"/>
</dbReference>
<evidence type="ECO:0000259" key="2">
    <source>
        <dbReference type="Pfam" id="PF01300"/>
    </source>
</evidence>
<accession>A0A193BV74</accession>
<evidence type="ECO:0000313" key="3">
    <source>
        <dbReference type="EMBL" id="ANN16080.1"/>
    </source>
</evidence>
<feature type="region of interest" description="Disordered" evidence="1">
    <location>
        <begin position="1"/>
        <end position="32"/>
    </location>
</feature>
<reference evidence="3 4" key="1">
    <citation type="journal article" date="2015" name="Genome Announc.">
        <title>Draft Genome Sequence of Norvancomycin-Producing Strain Amycolatopsis orientalis CPCC200066.</title>
        <authorList>
            <person name="Lei X."/>
            <person name="Yuan F."/>
            <person name="Shi Y."/>
            <person name="Li X."/>
            <person name="Wang L."/>
            <person name="Hong B."/>
        </authorList>
    </citation>
    <scope>NUCLEOTIDE SEQUENCE [LARGE SCALE GENOMIC DNA]</scope>
    <source>
        <strain evidence="3 4">B-37</strain>
    </source>
</reference>